<dbReference type="EMBL" id="FQXD01000010">
    <property type="protein sequence ID" value="SHH63633.1"/>
    <property type="molecule type" value="Genomic_DNA"/>
</dbReference>
<proteinExistence type="predicted"/>
<dbReference type="AlphaFoldDB" id="A0A1M5ULP5"/>
<accession>A0A1M5ULP5</accession>
<name>A0A1M5ULP5_9BACI</name>
<dbReference type="OrthoDB" id="2704004at2"/>
<dbReference type="RefSeq" id="WP_073009545.1">
    <property type="nucleotide sequence ID" value="NZ_FQXD01000010.1"/>
</dbReference>
<evidence type="ECO:0000313" key="2">
    <source>
        <dbReference type="Proteomes" id="UP000184079"/>
    </source>
</evidence>
<evidence type="ECO:0000313" key="1">
    <source>
        <dbReference type="EMBL" id="SHH63633.1"/>
    </source>
</evidence>
<gene>
    <name evidence="1" type="ORF">SAMN05421807_11025</name>
</gene>
<keyword evidence="2" id="KW-1185">Reference proteome</keyword>
<reference evidence="2" key="1">
    <citation type="submission" date="2016-11" db="EMBL/GenBank/DDBJ databases">
        <authorList>
            <person name="Varghese N."/>
            <person name="Submissions S."/>
        </authorList>
    </citation>
    <scope>NUCLEOTIDE SEQUENCE [LARGE SCALE GENOMIC DNA]</scope>
    <source>
        <strain evidence="2">CGMCC 1.6496</strain>
    </source>
</reference>
<protein>
    <submittedName>
        <fullName evidence="1">Uncharacterized protein</fullName>
    </submittedName>
</protein>
<dbReference type="Proteomes" id="UP000184079">
    <property type="component" value="Unassembled WGS sequence"/>
</dbReference>
<sequence length="118" mass="14046">MSKQKIEKSVRYYAAQLVQEKGYISPLDLLIKMERITPKQVEDWRRKRVSYLERMILGNLSKLQFILQTLRKFAREQDLKPSETVYKSWGKGAKQQLRFSKSGSPYVEKLYATHYVKK</sequence>
<organism evidence="1 2">
    <name type="scientific">Virgibacillus chiguensis</name>
    <dbReference type="NCBI Taxonomy" id="411959"/>
    <lineage>
        <taxon>Bacteria</taxon>
        <taxon>Bacillati</taxon>
        <taxon>Bacillota</taxon>
        <taxon>Bacilli</taxon>
        <taxon>Bacillales</taxon>
        <taxon>Bacillaceae</taxon>
        <taxon>Virgibacillus</taxon>
    </lineage>
</organism>